<evidence type="ECO:0000313" key="3">
    <source>
        <dbReference type="Proteomes" id="UP000001861"/>
    </source>
</evidence>
<name>A8PA61_COPC7</name>
<feature type="compositionally biased region" description="Basic and acidic residues" evidence="1">
    <location>
        <begin position="789"/>
        <end position="802"/>
    </location>
</feature>
<feature type="compositionally biased region" description="Acidic residues" evidence="1">
    <location>
        <begin position="1343"/>
        <end position="1358"/>
    </location>
</feature>
<dbReference type="EMBL" id="AACS02000002">
    <property type="protein sequence ID" value="EAU81890.2"/>
    <property type="molecule type" value="Genomic_DNA"/>
</dbReference>
<dbReference type="STRING" id="240176.A8PA61"/>
<dbReference type="VEuPathDB" id="FungiDB:CC1G_06101"/>
<keyword evidence="3" id="KW-1185">Reference proteome</keyword>
<evidence type="ECO:0000313" key="2">
    <source>
        <dbReference type="EMBL" id="EAU81890.2"/>
    </source>
</evidence>
<feature type="compositionally biased region" description="Basic and acidic residues" evidence="1">
    <location>
        <begin position="818"/>
        <end position="828"/>
    </location>
</feature>
<feature type="region of interest" description="Disordered" evidence="1">
    <location>
        <begin position="789"/>
        <end position="863"/>
    </location>
</feature>
<evidence type="ECO:0000256" key="1">
    <source>
        <dbReference type="SAM" id="MobiDB-lite"/>
    </source>
</evidence>
<feature type="region of interest" description="Disordered" evidence="1">
    <location>
        <begin position="95"/>
        <end position="114"/>
    </location>
</feature>
<feature type="region of interest" description="Disordered" evidence="1">
    <location>
        <begin position="1300"/>
        <end position="1360"/>
    </location>
</feature>
<feature type="region of interest" description="Disordered" evidence="1">
    <location>
        <begin position="1375"/>
        <end position="1415"/>
    </location>
</feature>
<gene>
    <name evidence="2" type="ORF">CC1G_06101</name>
</gene>
<proteinExistence type="predicted"/>
<dbReference type="HOGENOM" id="CLU_002498_0_0_1"/>
<feature type="compositionally biased region" description="Polar residues" evidence="1">
    <location>
        <begin position="806"/>
        <end position="817"/>
    </location>
</feature>
<sequence>MSRNNDLPQVNPQPNPKSRKSQQKLVRQRLAEAALGRTSDATIFAECVCGRQSATEGAYTAHIQRCAEYITLSTQAVEENRGRLAGADPEKPLVEAHTQQINKRPRLEATRPAPNWFDSNNLDVDYGSDDLHLIEKDDLEEGSSTFDDLAEEVVAQDTHASPPREHSRGKRKPKPIWLSSRYADYLPSSTVPFTIAGPAQSHPEVTSQPRNPVEEPSSSSAQPLPELRIRETAPNVFGLYKRFQTMEDQPHDPDLFATPSDLHDDESAPIPPPPEELGSDANPLHPFPNLSSDDKEEWVDDDGTAWVTGEVTIDVPLRSKHTKRGSIPYTINDFTYRPLMSVIRDKLSDAKHGEHFHYVPYELRWQPGEGKENVQVHGELYTSAAFLDEYGKLLKSPKEPGCDLPRYIVGLMFGSDATMLAQFGSAKAWPVYMFFGNDSKYRRCKPSTKLGEHIAFLEKLPDAFKDFYLEASGKDRIDPALLTHCERELFHAQWRLLLDDEFIEAYRHGIVVDCPDGRKRRFYPRIFTYSADYPEKIVVASIRNLGRCPCPRCLIPLDEVHLMGQVKDIQNRDKKKRVDDQKRRRLIADARNRIYLDRVPVTSVKVNRLLQNMSLVPTRNAFSERLSPFGFDFHQMVVVDILHEVDAGVWKYIFVQLLRLLEAVQSGQVNELDKRYRLIPTFGADTIRRFRNNISEMKQLAARDFEDMLQCAIPVFEELMPSPHNRRIMRMLFSLAHWQALAKLRLHTSHTLALLEKWTRILGDDVREFESKTCREIATTELAREFQARQRRELAKAQEKRKGVPTKSTSATSGQNEMHSRATDEGGAARKGKEKAAMVDVPPPTPGPSRVHHTDAGGASIEDRRQSVVVPDPSESMEVNGTRPPSPTAKEMRRYKTLNLKTSKWHSFGDVVKHIKLFGTTDSYSTQLPELYHKFSKRRYKRTNKKRVALQLARIHMRQSRIARIRRRLFPNPGEEGFPEEELNESHFIGKSQNRPVPLRSFARGEADGTQDPAYRNFVWKLRKHLYPRVIHTLLQEATTAHANRPTPSLAQSIEKLTALKEDADSNGPSVDNNACHVLFQPERIYAHSRFVKNFTTYDLRRGQDVINPNSSRRNVMCIRDRTRTAIFENDGSGAFDAGSRFHYARVLGVYHANIIYNGPGSLDLRSRRFEFLWVRWYEHCGKGSWDSKQLDRLRFTPLTEAEFDPDTIGFLAPEYVLRGCHIIPRFAKGKVYGKNSRGSRGASKRVGDDEDYQEYYVNRFVDRDMVMRFHWGLGVGHVYSHDDAPPATDDMTPQSLAVRTSTQNLPDASTSYQTDETTGEIDRDKDLPPVPMTLNDGYDPTLDVDDAAAESTDSEVDPEFKLEDREALEWELEGMEPEEGAQEGPLCDEDWIVDESEESSEESDKEGILDLSDL</sequence>
<dbReference type="InterPro" id="IPR041078">
    <property type="entry name" value="Plavaka"/>
</dbReference>
<comment type="caution">
    <text evidence="2">The sequence shown here is derived from an EMBL/GenBank/DDBJ whole genome shotgun (WGS) entry which is preliminary data.</text>
</comment>
<feature type="region of interest" description="Disordered" evidence="1">
    <location>
        <begin position="249"/>
        <end position="282"/>
    </location>
</feature>
<feature type="region of interest" description="Disordered" evidence="1">
    <location>
        <begin position="193"/>
        <end position="229"/>
    </location>
</feature>
<dbReference type="Proteomes" id="UP000001861">
    <property type="component" value="Unassembled WGS sequence"/>
</dbReference>
<feature type="compositionally biased region" description="Polar residues" evidence="1">
    <location>
        <begin position="1"/>
        <end position="12"/>
    </location>
</feature>
<dbReference type="eggNOG" id="ENOG502SKHB">
    <property type="taxonomic scope" value="Eukaryota"/>
</dbReference>
<reference evidence="2 3" key="1">
    <citation type="journal article" date="2010" name="Proc. Natl. Acad. Sci. U.S.A.">
        <title>Insights into evolution of multicellular fungi from the assembled chromosomes of the mushroom Coprinopsis cinerea (Coprinus cinereus).</title>
        <authorList>
            <person name="Stajich J.E."/>
            <person name="Wilke S.K."/>
            <person name="Ahren D."/>
            <person name="Au C.H."/>
            <person name="Birren B.W."/>
            <person name="Borodovsky M."/>
            <person name="Burns C."/>
            <person name="Canback B."/>
            <person name="Casselton L.A."/>
            <person name="Cheng C.K."/>
            <person name="Deng J."/>
            <person name="Dietrich F.S."/>
            <person name="Fargo D.C."/>
            <person name="Farman M.L."/>
            <person name="Gathman A.C."/>
            <person name="Goldberg J."/>
            <person name="Guigo R."/>
            <person name="Hoegger P.J."/>
            <person name="Hooker J.B."/>
            <person name="Huggins A."/>
            <person name="James T.Y."/>
            <person name="Kamada T."/>
            <person name="Kilaru S."/>
            <person name="Kodira C."/>
            <person name="Kues U."/>
            <person name="Kupfer D."/>
            <person name="Kwan H.S."/>
            <person name="Lomsadze A."/>
            <person name="Li W."/>
            <person name="Lilly W.W."/>
            <person name="Ma L.J."/>
            <person name="Mackey A.J."/>
            <person name="Manning G."/>
            <person name="Martin F."/>
            <person name="Muraguchi H."/>
            <person name="Natvig D.O."/>
            <person name="Palmerini H."/>
            <person name="Ramesh M.A."/>
            <person name="Rehmeyer C.J."/>
            <person name="Roe B.A."/>
            <person name="Shenoy N."/>
            <person name="Stanke M."/>
            <person name="Ter-Hovhannisyan V."/>
            <person name="Tunlid A."/>
            <person name="Velagapudi R."/>
            <person name="Vision T.J."/>
            <person name="Zeng Q."/>
            <person name="Zolan M.E."/>
            <person name="Pukkila P.J."/>
        </authorList>
    </citation>
    <scope>NUCLEOTIDE SEQUENCE [LARGE SCALE GENOMIC DNA]</scope>
    <source>
        <strain evidence="3">Okayama-7 / 130 / ATCC MYA-4618 / FGSC 9003</strain>
    </source>
</reference>
<feature type="region of interest" description="Disordered" evidence="1">
    <location>
        <begin position="1"/>
        <end position="24"/>
    </location>
</feature>
<dbReference type="RefSeq" id="XP_001839911.2">
    <property type="nucleotide sequence ID" value="XM_001839859.2"/>
</dbReference>
<dbReference type="OMA" id="NEHEMDS"/>
<feature type="compositionally biased region" description="Polar residues" evidence="1">
    <location>
        <begin position="203"/>
        <end position="222"/>
    </location>
</feature>
<feature type="compositionally biased region" description="Acidic residues" evidence="1">
    <location>
        <begin position="1375"/>
        <end position="1405"/>
    </location>
</feature>
<protein>
    <submittedName>
        <fullName evidence="2">Uncharacterized protein</fullName>
    </submittedName>
</protein>
<dbReference type="OrthoDB" id="2687259at2759"/>
<organism evidence="2 3">
    <name type="scientific">Coprinopsis cinerea (strain Okayama-7 / 130 / ATCC MYA-4618 / FGSC 9003)</name>
    <name type="common">Inky cap fungus</name>
    <name type="synonym">Hormographiella aspergillata</name>
    <dbReference type="NCBI Taxonomy" id="240176"/>
    <lineage>
        <taxon>Eukaryota</taxon>
        <taxon>Fungi</taxon>
        <taxon>Dikarya</taxon>
        <taxon>Basidiomycota</taxon>
        <taxon>Agaricomycotina</taxon>
        <taxon>Agaricomycetes</taxon>
        <taxon>Agaricomycetidae</taxon>
        <taxon>Agaricales</taxon>
        <taxon>Agaricineae</taxon>
        <taxon>Psathyrellaceae</taxon>
        <taxon>Coprinopsis</taxon>
    </lineage>
</organism>
<dbReference type="Pfam" id="PF18759">
    <property type="entry name" value="Plavaka"/>
    <property type="match status" value="1"/>
</dbReference>
<feature type="compositionally biased region" description="Polar residues" evidence="1">
    <location>
        <begin position="1300"/>
        <end position="1317"/>
    </location>
</feature>
<dbReference type="InParanoid" id="A8PA61"/>
<dbReference type="KEGG" id="cci:CC1G_06101"/>
<dbReference type="GeneID" id="6016534"/>
<accession>A8PA61</accession>